<dbReference type="AlphaFoldDB" id="A0AAV7WTU8"/>
<dbReference type="EMBL" id="JANPWB010000001">
    <property type="protein sequence ID" value="KAJ1215319.1"/>
    <property type="molecule type" value="Genomic_DNA"/>
</dbReference>
<feature type="compositionally biased region" description="Basic and acidic residues" evidence="1">
    <location>
        <begin position="87"/>
        <end position="101"/>
    </location>
</feature>
<comment type="caution">
    <text evidence="2">The sequence shown here is derived from an EMBL/GenBank/DDBJ whole genome shotgun (WGS) entry which is preliminary data.</text>
</comment>
<feature type="compositionally biased region" description="Basic residues" evidence="1">
    <location>
        <begin position="50"/>
        <end position="61"/>
    </location>
</feature>
<organism evidence="2 3">
    <name type="scientific">Pleurodeles waltl</name>
    <name type="common">Iberian ribbed newt</name>
    <dbReference type="NCBI Taxonomy" id="8319"/>
    <lineage>
        <taxon>Eukaryota</taxon>
        <taxon>Metazoa</taxon>
        <taxon>Chordata</taxon>
        <taxon>Craniata</taxon>
        <taxon>Vertebrata</taxon>
        <taxon>Euteleostomi</taxon>
        <taxon>Amphibia</taxon>
        <taxon>Batrachia</taxon>
        <taxon>Caudata</taxon>
        <taxon>Salamandroidea</taxon>
        <taxon>Salamandridae</taxon>
        <taxon>Pleurodelinae</taxon>
        <taxon>Pleurodeles</taxon>
    </lineage>
</organism>
<keyword evidence="3" id="KW-1185">Reference proteome</keyword>
<proteinExistence type="predicted"/>
<evidence type="ECO:0000256" key="1">
    <source>
        <dbReference type="SAM" id="MobiDB-lite"/>
    </source>
</evidence>
<sequence length="101" mass="11386">MGNAGRGEKRCGGRSTGRETQTEKDRTEESREGLEDDRQLRRSSEESRTSRRGGGKRKSQPRPREKWLLQVRNRLCGSLPSLLGKAGGERGGRKGRPEQHQ</sequence>
<dbReference type="Proteomes" id="UP001066276">
    <property type="component" value="Chromosome 1_1"/>
</dbReference>
<gene>
    <name evidence="2" type="ORF">NDU88_002928</name>
</gene>
<evidence type="ECO:0000313" key="2">
    <source>
        <dbReference type="EMBL" id="KAJ1215319.1"/>
    </source>
</evidence>
<feature type="region of interest" description="Disordered" evidence="1">
    <location>
        <begin position="1"/>
        <end position="101"/>
    </location>
</feature>
<protein>
    <submittedName>
        <fullName evidence="2">Uncharacterized protein</fullName>
    </submittedName>
</protein>
<accession>A0AAV7WTU8</accession>
<name>A0AAV7WTU8_PLEWA</name>
<reference evidence="2" key="1">
    <citation type="journal article" date="2022" name="bioRxiv">
        <title>Sequencing and chromosome-scale assembly of the giantPleurodeles waltlgenome.</title>
        <authorList>
            <person name="Brown T."/>
            <person name="Elewa A."/>
            <person name="Iarovenko S."/>
            <person name="Subramanian E."/>
            <person name="Araus A.J."/>
            <person name="Petzold A."/>
            <person name="Susuki M."/>
            <person name="Suzuki K.-i.T."/>
            <person name="Hayashi T."/>
            <person name="Toyoda A."/>
            <person name="Oliveira C."/>
            <person name="Osipova E."/>
            <person name="Leigh N.D."/>
            <person name="Simon A."/>
            <person name="Yun M.H."/>
        </authorList>
    </citation>
    <scope>NUCLEOTIDE SEQUENCE</scope>
    <source>
        <strain evidence="2">20211129_DDA</strain>
        <tissue evidence="2">Liver</tissue>
    </source>
</reference>
<evidence type="ECO:0000313" key="3">
    <source>
        <dbReference type="Proteomes" id="UP001066276"/>
    </source>
</evidence>
<feature type="compositionally biased region" description="Basic and acidic residues" evidence="1">
    <location>
        <begin position="1"/>
        <end position="49"/>
    </location>
</feature>